<protein>
    <submittedName>
        <fullName evidence="2">Uncharacterized protein</fullName>
    </submittedName>
</protein>
<dbReference type="EMBL" id="GBRH01159788">
    <property type="protein sequence ID" value="JAE38108.1"/>
    <property type="molecule type" value="Transcribed_RNA"/>
</dbReference>
<feature type="compositionally biased region" description="Polar residues" evidence="1">
    <location>
        <begin position="18"/>
        <end position="33"/>
    </location>
</feature>
<sequence length="33" mass="3553">MPPSPPTRPPRFPSSSTNLLIFSPSPSASELTR</sequence>
<evidence type="ECO:0000313" key="2">
    <source>
        <dbReference type="EMBL" id="JAE38108.1"/>
    </source>
</evidence>
<evidence type="ECO:0000256" key="1">
    <source>
        <dbReference type="SAM" id="MobiDB-lite"/>
    </source>
</evidence>
<feature type="region of interest" description="Disordered" evidence="1">
    <location>
        <begin position="1"/>
        <end position="33"/>
    </location>
</feature>
<feature type="compositionally biased region" description="Pro residues" evidence="1">
    <location>
        <begin position="1"/>
        <end position="12"/>
    </location>
</feature>
<organism evidence="2">
    <name type="scientific">Arundo donax</name>
    <name type="common">Giant reed</name>
    <name type="synonym">Donax arundinaceus</name>
    <dbReference type="NCBI Taxonomy" id="35708"/>
    <lineage>
        <taxon>Eukaryota</taxon>
        <taxon>Viridiplantae</taxon>
        <taxon>Streptophyta</taxon>
        <taxon>Embryophyta</taxon>
        <taxon>Tracheophyta</taxon>
        <taxon>Spermatophyta</taxon>
        <taxon>Magnoliopsida</taxon>
        <taxon>Liliopsida</taxon>
        <taxon>Poales</taxon>
        <taxon>Poaceae</taxon>
        <taxon>PACMAD clade</taxon>
        <taxon>Arundinoideae</taxon>
        <taxon>Arundineae</taxon>
        <taxon>Arundo</taxon>
    </lineage>
</organism>
<dbReference type="AlphaFoldDB" id="A0A0A9HZ01"/>
<accession>A0A0A9HZ01</accession>
<proteinExistence type="predicted"/>
<name>A0A0A9HZ01_ARUDO</name>
<reference evidence="2" key="1">
    <citation type="submission" date="2014-09" db="EMBL/GenBank/DDBJ databases">
        <authorList>
            <person name="Magalhaes I.L.F."/>
            <person name="Oliveira U."/>
            <person name="Santos F.R."/>
            <person name="Vidigal T.H.D.A."/>
            <person name="Brescovit A.D."/>
            <person name="Santos A.J."/>
        </authorList>
    </citation>
    <scope>NUCLEOTIDE SEQUENCE</scope>
    <source>
        <tissue evidence="2">Shoot tissue taken approximately 20 cm above the soil surface</tissue>
    </source>
</reference>
<reference evidence="2" key="2">
    <citation type="journal article" date="2015" name="Data Brief">
        <title>Shoot transcriptome of the giant reed, Arundo donax.</title>
        <authorList>
            <person name="Barrero R.A."/>
            <person name="Guerrero F.D."/>
            <person name="Moolhuijzen P."/>
            <person name="Goolsby J.A."/>
            <person name="Tidwell J."/>
            <person name="Bellgard S.E."/>
            <person name="Bellgard M.I."/>
        </authorList>
    </citation>
    <scope>NUCLEOTIDE SEQUENCE</scope>
    <source>
        <tissue evidence="2">Shoot tissue taken approximately 20 cm above the soil surface</tissue>
    </source>
</reference>